<evidence type="ECO:0000256" key="3">
    <source>
        <dbReference type="ARBA" id="ARBA00022927"/>
    </source>
</evidence>
<organism evidence="7 8">
    <name type="scientific">Nyctereutes procyonoides</name>
    <name type="common">Raccoon dog</name>
    <name type="synonym">Canis procyonoides</name>
    <dbReference type="NCBI Taxonomy" id="34880"/>
    <lineage>
        <taxon>Eukaryota</taxon>
        <taxon>Metazoa</taxon>
        <taxon>Chordata</taxon>
        <taxon>Craniata</taxon>
        <taxon>Vertebrata</taxon>
        <taxon>Euteleostomi</taxon>
        <taxon>Mammalia</taxon>
        <taxon>Eutheria</taxon>
        <taxon>Laurasiatheria</taxon>
        <taxon>Carnivora</taxon>
        <taxon>Caniformia</taxon>
        <taxon>Canidae</taxon>
        <taxon>Nyctereutes</taxon>
    </lineage>
</organism>
<evidence type="ECO:0000259" key="6">
    <source>
        <dbReference type="Pfam" id="PF01217"/>
    </source>
</evidence>
<sequence>MIKTIPIFNSHGKVRLSNFLEEGLLIGRYDNKLIYRHNATLYFVFCVDSSKSDLGILNQYSHRRSPRFMAPAHAVSAIKNMNLPEIPRDSNTGNISIKVPDLPSFK</sequence>
<evidence type="ECO:0000256" key="5">
    <source>
        <dbReference type="ARBA" id="ARBA00029433"/>
    </source>
</evidence>
<evidence type="ECO:0000256" key="1">
    <source>
        <dbReference type="ARBA" id="ARBA00006972"/>
    </source>
</evidence>
<gene>
    <name evidence="7" type="ORF">NYPRO_LOCUS13665</name>
</gene>
<accession>A0A811YTE1</accession>
<comment type="subcellular location">
    <subcellularLocation>
        <location evidence="5">Endomembrane system</location>
        <topology evidence="5">Peripheral membrane protein</topology>
        <orientation evidence="5">Cytoplasmic side</orientation>
    </subcellularLocation>
</comment>
<dbReference type="AlphaFoldDB" id="A0A811YTE1"/>
<name>A0A811YTE1_NYCPR</name>
<dbReference type="GO" id="GO:0006886">
    <property type="term" value="P:intracellular protein transport"/>
    <property type="evidence" value="ECO:0007669"/>
    <property type="project" value="InterPro"/>
</dbReference>
<evidence type="ECO:0000256" key="2">
    <source>
        <dbReference type="ARBA" id="ARBA00022448"/>
    </source>
</evidence>
<keyword evidence="4" id="KW-0472">Membrane</keyword>
<dbReference type="GO" id="GO:0030117">
    <property type="term" value="C:membrane coat"/>
    <property type="evidence" value="ECO:0007669"/>
    <property type="project" value="InterPro"/>
</dbReference>
<reference evidence="7" key="1">
    <citation type="submission" date="2020-12" db="EMBL/GenBank/DDBJ databases">
        <authorList>
            <consortium name="Molecular Ecology Group"/>
        </authorList>
    </citation>
    <scope>NUCLEOTIDE SEQUENCE</scope>
    <source>
        <strain evidence="7">TBG_1078</strain>
    </source>
</reference>
<dbReference type="EMBL" id="CAJHUB010000750">
    <property type="protein sequence ID" value="CAD7680873.1"/>
    <property type="molecule type" value="Genomic_DNA"/>
</dbReference>
<keyword evidence="3" id="KW-0653">Protein transport</keyword>
<dbReference type="PROSITE" id="PS00989">
    <property type="entry name" value="CLAT_ADAPTOR_S"/>
    <property type="match status" value="1"/>
</dbReference>
<dbReference type="InterPro" id="IPR022775">
    <property type="entry name" value="AP_mu_sigma_su"/>
</dbReference>
<dbReference type="SUPFAM" id="SSF64356">
    <property type="entry name" value="SNARE-like"/>
    <property type="match status" value="1"/>
</dbReference>
<evidence type="ECO:0000313" key="7">
    <source>
        <dbReference type="EMBL" id="CAD7680873.1"/>
    </source>
</evidence>
<proteinExistence type="inferred from homology"/>
<feature type="domain" description="AP complex mu/sigma subunit" evidence="6">
    <location>
        <begin position="30"/>
        <end position="58"/>
    </location>
</feature>
<dbReference type="Gene3D" id="3.30.450.60">
    <property type="match status" value="1"/>
</dbReference>
<dbReference type="Pfam" id="PF01217">
    <property type="entry name" value="Clat_adaptor_s"/>
    <property type="match status" value="1"/>
</dbReference>
<dbReference type="GO" id="GO:0012505">
    <property type="term" value="C:endomembrane system"/>
    <property type="evidence" value="ECO:0007669"/>
    <property type="project" value="UniProtKB-SubCell"/>
</dbReference>
<dbReference type="Proteomes" id="UP000645828">
    <property type="component" value="Unassembled WGS sequence"/>
</dbReference>
<evidence type="ECO:0000313" key="8">
    <source>
        <dbReference type="Proteomes" id="UP000645828"/>
    </source>
</evidence>
<comment type="caution">
    <text evidence="7">The sequence shown here is derived from an EMBL/GenBank/DDBJ whole genome shotgun (WGS) entry which is preliminary data.</text>
</comment>
<dbReference type="InterPro" id="IPR011012">
    <property type="entry name" value="Longin-like_dom_sf"/>
</dbReference>
<comment type="similarity">
    <text evidence="1">Belongs to the adaptor complexes small subunit family.</text>
</comment>
<dbReference type="InterPro" id="IPR000804">
    <property type="entry name" value="Clathrin_sm-chain_CS"/>
</dbReference>
<keyword evidence="8" id="KW-1185">Reference proteome</keyword>
<protein>
    <submittedName>
        <fullName evidence="7">(raccoon dog) hypothetical protein</fullName>
    </submittedName>
</protein>
<dbReference type="GO" id="GO:0016192">
    <property type="term" value="P:vesicle-mediated transport"/>
    <property type="evidence" value="ECO:0007669"/>
    <property type="project" value="InterPro"/>
</dbReference>
<evidence type="ECO:0000256" key="4">
    <source>
        <dbReference type="ARBA" id="ARBA00023136"/>
    </source>
</evidence>
<keyword evidence="2" id="KW-0813">Transport</keyword>